<keyword evidence="1" id="KW-0812">Transmembrane</keyword>
<accession>A0A5A9GKT6</accession>
<dbReference type="Proteomes" id="UP000324927">
    <property type="component" value="Unassembled WGS sequence"/>
</dbReference>
<evidence type="ECO:0000259" key="2">
    <source>
        <dbReference type="PROSITE" id="PS50887"/>
    </source>
</evidence>
<dbReference type="Gene3D" id="3.30.450.20">
    <property type="entry name" value="PAS domain"/>
    <property type="match status" value="2"/>
</dbReference>
<keyword evidence="1" id="KW-1133">Transmembrane helix</keyword>
<organism evidence="3 4">
    <name type="scientific">Azospirillum lipoferum</name>
    <dbReference type="NCBI Taxonomy" id="193"/>
    <lineage>
        <taxon>Bacteria</taxon>
        <taxon>Pseudomonadati</taxon>
        <taxon>Pseudomonadota</taxon>
        <taxon>Alphaproteobacteria</taxon>
        <taxon>Rhodospirillales</taxon>
        <taxon>Azospirillaceae</taxon>
        <taxon>Azospirillum</taxon>
    </lineage>
</organism>
<feature type="transmembrane region" description="Helical" evidence="1">
    <location>
        <begin position="21"/>
        <end position="43"/>
    </location>
</feature>
<dbReference type="CDD" id="cd01949">
    <property type="entry name" value="GGDEF"/>
    <property type="match status" value="1"/>
</dbReference>
<dbReference type="PROSITE" id="PS50887">
    <property type="entry name" value="GGDEF"/>
    <property type="match status" value="1"/>
</dbReference>
<sequence>MLIGSVRKSIMNVWSGMGLRTRLEIFIIIAFLPLVGLVLSLYLQQWNADIEHARQRVLMLAEQGASQQADAIARVRETLQTLALIPEVSRHRSEDCGPPLRRVMSFHLWSTGFAVSSPDGRILCRTGLGGSPVTTVADQEYFQRALATKSFSTSDFRVGRASGKPLLAAALPLLGDDGAVESVLLTGLDLKWLGDLTSEAVEAPGTTVTLFDAQGTILAREPGPSTLVGKRMADHPVTRAIFQTDRGIVERTGFEDHPRIIGFAKLEDTGGRIAVGIPRDFVLDEVNGKIMWGIAILAGVVATIVAGVWFLLDILVLRGLRDLQQSATDLSAGRIDPVARSAAAGFRTREIGSAAQAIHDMGATLHSFAYKDQLTALGNRRYLEAKVRELAALPPGGRMTVAALCIDLDGFKPVNDRHGHHVGDAVLAEVGRRLLHCVRDGDEVIRLGGDEFLVCLALPQADWLTPQEVAARIIASLSAPMRLEGVEIGIGCSIGMALWPVDDTDFDTVLRYADQALYAAKRNGRGQVGLHGRAVAADDGSA</sequence>
<dbReference type="SMART" id="SM00267">
    <property type="entry name" value="GGDEF"/>
    <property type="match status" value="1"/>
</dbReference>
<protein>
    <submittedName>
        <fullName evidence="3">GGDEF domain-containing protein</fullName>
    </submittedName>
</protein>
<keyword evidence="1" id="KW-0472">Membrane</keyword>
<dbReference type="InterPro" id="IPR052163">
    <property type="entry name" value="DGC-Regulatory_Protein"/>
</dbReference>
<comment type="caution">
    <text evidence="3">The sequence shown here is derived from an EMBL/GenBank/DDBJ whole genome shotgun (WGS) entry which is preliminary data.</text>
</comment>
<evidence type="ECO:0000313" key="4">
    <source>
        <dbReference type="Proteomes" id="UP000324927"/>
    </source>
</evidence>
<dbReference type="SUPFAM" id="SSF55073">
    <property type="entry name" value="Nucleotide cyclase"/>
    <property type="match status" value="1"/>
</dbReference>
<feature type="domain" description="GGDEF" evidence="2">
    <location>
        <begin position="399"/>
        <end position="533"/>
    </location>
</feature>
<dbReference type="InterPro" id="IPR000160">
    <property type="entry name" value="GGDEF_dom"/>
</dbReference>
<dbReference type="EMBL" id="VTTN01000008">
    <property type="protein sequence ID" value="KAA0594425.1"/>
    <property type="molecule type" value="Genomic_DNA"/>
</dbReference>
<dbReference type="InterPro" id="IPR043128">
    <property type="entry name" value="Rev_trsase/Diguanyl_cyclase"/>
</dbReference>
<dbReference type="PANTHER" id="PTHR46663">
    <property type="entry name" value="DIGUANYLATE CYCLASE DGCT-RELATED"/>
    <property type="match status" value="1"/>
</dbReference>
<dbReference type="InterPro" id="IPR029787">
    <property type="entry name" value="Nucleotide_cyclase"/>
</dbReference>
<dbReference type="PANTHER" id="PTHR46663:SF2">
    <property type="entry name" value="GGDEF DOMAIN-CONTAINING PROTEIN"/>
    <property type="match status" value="1"/>
</dbReference>
<reference evidence="3 4" key="1">
    <citation type="submission" date="2019-08" db="EMBL/GenBank/DDBJ databases">
        <authorList>
            <person name="Grouzdev D."/>
            <person name="Tikhonova E."/>
            <person name="Kravchenko I."/>
        </authorList>
    </citation>
    <scope>NUCLEOTIDE SEQUENCE [LARGE SCALE GENOMIC DNA]</scope>
    <source>
        <strain evidence="3 4">59b</strain>
    </source>
</reference>
<dbReference type="AlphaFoldDB" id="A0A5A9GKT6"/>
<keyword evidence="4" id="KW-1185">Reference proteome</keyword>
<feature type="transmembrane region" description="Helical" evidence="1">
    <location>
        <begin position="290"/>
        <end position="312"/>
    </location>
</feature>
<dbReference type="Gene3D" id="3.30.70.270">
    <property type="match status" value="1"/>
</dbReference>
<dbReference type="CDD" id="cd12915">
    <property type="entry name" value="PDC2_DGC_like"/>
    <property type="match status" value="1"/>
</dbReference>
<name>A0A5A9GKT6_AZOLI</name>
<gene>
    <name evidence="3" type="ORF">FZ942_20385</name>
</gene>
<dbReference type="OrthoDB" id="9812260at2"/>
<dbReference type="NCBIfam" id="TIGR00254">
    <property type="entry name" value="GGDEF"/>
    <property type="match status" value="1"/>
</dbReference>
<evidence type="ECO:0000256" key="1">
    <source>
        <dbReference type="SAM" id="Phobius"/>
    </source>
</evidence>
<proteinExistence type="predicted"/>
<evidence type="ECO:0000313" key="3">
    <source>
        <dbReference type="EMBL" id="KAA0594425.1"/>
    </source>
</evidence>
<dbReference type="Pfam" id="PF00990">
    <property type="entry name" value="GGDEF"/>
    <property type="match status" value="1"/>
</dbReference>